<dbReference type="PANTHER" id="PTHR33744:SF1">
    <property type="entry name" value="DNA-BINDING TRANSCRIPTIONAL ACTIVATOR ADER"/>
    <property type="match status" value="1"/>
</dbReference>
<evidence type="ECO:0000256" key="2">
    <source>
        <dbReference type="SAM" id="MobiDB-lite"/>
    </source>
</evidence>
<feature type="domain" description="PucR C-terminal helix-turn-helix" evidence="3">
    <location>
        <begin position="338"/>
        <end position="392"/>
    </location>
</feature>
<keyword evidence="1" id="KW-0175">Coiled coil</keyword>
<evidence type="ECO:0000313" key="4">
    <source>
        <dbReference type="EMBL" id="XDV67658.1"/>
    </source>
</evidence>
<dbReference type="InterPro" id="IPR025736">
    <property type="entry name" value="PucR_C-HTH_dom"/>
</dbReference>
<dbReference type="InterPro" id="IPR042070">
    <property type="entry name" value="PucR_C-HTH_sf"/>
</dbReference>
<reference evidence="4" key="1">
    <citation type="submission" date="2024-08" db="EMBL/GenBank/DDBJ databases">
        <authorList>
            <person name="Yu S.T."/>
        </authorList>
    </citation>
    <scope>NUCLEOTIDE SEQUENCE</scope>
    <source>
        <strain evidence="4">R33</strain>
    </source>
</reference>
<dbReference type="AlphaFoldDB" id="A0AB39YEL4"/>
<feature type="domain" description="PucR C-terminal helix-turn-helix" evidence="3">
    <location>
        <begin position="450"/>
        <end position="507"/>
    </location>
</feature>
<dbReference type="PANTHER" id="PTHR33744">
    <property type="entry name" value="CARBOHYDRATE DIACID REGULATOR"/>
    <property type="match status" value="1"/>
</dbReference>
<evidence type="ECO:0000256" key="1">
    <source>
        <dbReference type="SAM" id="Coils"/>
    </source>
</evidence>
<organism evidence="4">
    <name type="scientific">Streptomyces sp. R33</name>
    <dbReference type="NCBI Taxonomy" id="3238629"/>
    <lineage>
        <taxon>Bacteria</taxon>
        <taxon>Bacillati</taxon>
        <taxon>Actinomycetota</taxon>
        <taxon>Actinomycetes</taxon>
        <taxon>Kitasatosporales</taxon>
        <taxon>Streptomycetaceae</taxon>
        <taxon>Streptomyces</taxon>
    </lineage>
</organism>
<gene>
    <name evidence="4" type="ORF">AB5J51_34395</name>
</gene>
<evidence type="ECO:0000259" key="3">
    <source>
        <dbReference type="Pfam" id="PF13556"/>
    </source>
</evidence>
<sequence length="515" mass="54831">MAGGRPRRRDPDRREPLISHPPVPQTPADRSRSRSEDILKLHRLVHSGGSAALLEWLTARLGGWTGVVDADGAAGSELAVRGAAELRARGVRSAVLHGERSAALLFALDGSRALAAVLDLPHHPGASALLADATAVLALALRAEEAERREERAELAESRAREAVLHLLMNGRLSTAHQIAEALCPSLPEPMRMYVVECRAGERGEVARLCEELTGGRAWTVRCPVYVRHLIVLVPGDLAATSAEHDPLAEALAAVARDCTVGVSAELRLREAPAAYTQAFHALAVARGRDGRHARFGPGPELELAAHTAGTGWAEALLAPLHAYVPRRPQDPGAQELRATAHAWLNFCSHATRLLKIHRNTLATRLRLIESVLCLDLARLPEQAALSLALRLTPGGAGVSPGGGAGDSRGGAPGAPADLDGVLRHPDLAAWARAHLAPLTGRDAPPGARDTLRAWLRHDAHLVPAAAALGISVPGTRKRLTRIEALLERSLLRSPSARYDLWLAHRAEELAGFTA</sequence>
<dbReference type="Pfam" id="PF13556">
    <property type="entry name" value="HTH_30"/>
    <property type="match status" value="2"/>
</dbReference>
<feature type="region of interest" description="Disordered" evidence="2">
    <location>
        <begin position="1"/>
        <end position="35"/>
    </location>
</feature>
<dbReference type="RefSeq" id="WP_369779423.1">
    <property type="nucleotide sequence ID" value="NZ_CP165727.1"/>
</dbReference>
<feature type="region of interest" description="Disordered" evidence="2">
    <location>
        <begin position="398"/>
        <end position="418"/>
    </location>
</feature>
<dbReference type="EMBL" id="CP165727">
    <property type="protein sequence ID" value="XDV67658.1"/>
    <property type="molecule type" value="Genomic_DNA"/>
</dbReference>
<accession>A0AB39YEL4</accession>
<name>A0AB39YEL4_9ACTN</name>
<protein>
    <submittedName>
        <fullName evidence="4">Helix-turn-helix domain-containing protein</fullName>
    </submittedName>
</protein>
<feature type="compositionally biased region" description="Gly residues" evidence="2">
    <location>
        <begin position="398"/>
        <end position="413"/>
    </location>
</feature>
<dbReference type="InterPro" id="IPR051448">
    <property type="entry name" value="CdaR-like_regulators"/>
</dbReference>
<feature type="coiled-coil region" evidence="1">
    <location>
        <begin position="136"/>
        <end position="163"/>
    </location>
</feature>
<proteinExistence type="predicted"/>
<dbReference type="Gene3D" id="1.10.10.2840">
    <property type="entry name" value="PucR C-terminal helix-turn-helix domain"/>
    <property type="match status" value="2"/>
</dbReference>